<dbReference type="EMBL" id="UFYI01000007">
    <property type="protein sequence ID" value="STD25555.1"/>
    <property type="molecule type" value="Genomic_DNA"/>
</dbReference>
<dbReference type="SUPFAM" id="SSF53671">
    <property type="entry name" value="Aspartate/ornithine carbamoyltransferase"/>
    <property type="match status" value="1"/>
</dbReference>
<organism evidence="2 3">
    <name type="scientific">Enterobacter asburiae</name>
    <dbReference type="NCBI Taxonomy" id="61645"/>
    <lineage>
        <taxon>Bacteria</taxon>
        <taxon>Pseudomonadati</taxon>
        <taxon>Pseudomonadota</taxon>
        <taxon>Gammaproteobacteria</taxon>
        <taxon>Enterobacterales</taxon>
        <taxon>Enterobacteriaceae</taxon>
        <taxon>Enterobacter</taxon>
        <taxon>Enterobacter cloacae complex</taxon>
    </lineage>
</organism>
<reference evidence="2 3" key="1">
    <citation type="submission" date="2018-06" db="EMBL/GenBank/DDBJ databases">
        <authorList>
            <consortium name="Pathogen Informatics"/>
            <person name="Doyle S."/>
        </authorList>
    </citation>
    <scope>NUCLEOTIDE SEQUENCE [LARGE SCALE GENOMIC DNA]</scope>
    <source>
        <strain evidence="2 3">NCTC12123</strain>
    </source>
</reference>
<evidence type="ECO:0000313" key="3">
    <source>
        <dbReference type="Proteomes" id="UP000255163"/>
    </source>
</evidence>
<evidence type="ECO:0000256" key="1">
    <source>
        <dbReference type="ARBA" id="ARBA00022679"/>
    </source>
</evidence>
<dbReference type="InterPro" id="IPR036901">
    <property type="entry name" value="Asp/Orn_carbamoylTrfase_sf"/>
</dbReference>
<accession>A0A376FGD8</accession>
<dbReference type="AlphaFoldDB" id="A0A376FGD8"/>
<keyword evidence="1 2" id="KW-0808">Transferase</keyword>
<sequence length="68" mass="7972">MSDLYKKHFLKLLDFTPAQFTSLLTLAAQLKADKKNGKEVQKLTGKKHRAHLRKRLDPYTLLFRSCRI</sequence>
<dbReference type="EC" id="2.1.3.3" evidence="2"/>
<dbReference type="Proteomes" id="UP000255163">
    <property type="component" value="Unassembled WGS sequence"/>
</dbReference>
<name>A0A376FGD8_ENTAS</name>
<dbReference type="GO" id="GO:0004585">
    <property type="term" value="F:ornithine carbamoyltransferase activity"/>
    <property type="evidence" value="ECO:0007669"/>
    <property type="project" value="UniProtKB-EC"/>
</dbReference>
<protein>
    <submittedName>
        <fullName evidence="2">Ornithine carbamoyltransferase subunit F</fullName>
        <ecNumber evidence="2">2.1.3.3</ecNumber>
    </submittedName>
</protein>
<gene>
    <name evidence="2" type="primary">argF_2</name>
    <name evidence="2" type="ORF">NCTC12123_05099</name>
</gene>
<evidence type="ECO:0000313" key="2">
    <source>
        <dbReference type="EMBL" id="STD25555.1"/>
    </source>
</evidence>
<dbReference type="Gene3D" id="3.40.50.1370">
    <property type="entry name" value="Aspartate/ornithine carbamoyltransferase"/>
    <property type="match status" value="1"/>
</dbReference>
<dbReference type="GO" id="GO:0016597">
    <property type="term" value="F:amino acid binding"/>
    <property type="evidence" value="ECO:0007669"/>
    <property type="project" value="InterPro"/>
</dbReference>
<proteinExistence type="predicted"/>